<keyword evidence="6" id="KW-1133">Transmembrane helix</keyword>
<reference evidence="9" key="1">
    <citation type="journal article" date="2019" name="Int. J. Syst. Evol. Microbiol.">
        <title>The Global Catalogue of Microorganisms (GCM) 10K type strain sequencing project: providing services to taxonomists for standard genome sequencing and annotation.</title>
        <authorList>
            <consortium name="The Broad Institute Genomics Platform"/>
            <consortium name="The Broad Institute Genome Sequencing Center for Infectious Disease"/>
            <person name="Wu L."/>
            <person name="Ma J."/>
        </authorList>
    </citation>
    <scope>NUCLEOTIDE SEQUENCE [LARGE SCALE GENOMIC DNA]</scope>
    <source>
        <strain evidence="9">JCM 16026</strain>
    </source>
</reference>
<accession>A0ABP5MLP4</accession>
<dbReference type="Gene3D" id="3.90.1720.10">
    <property type="entry name" value="endopeptidase domain like (from Nostoc punctiforme)"/>
    <property type="match status" value="1"/>
</dbReference>
<feature type="region of interest" description="Disordered" evidence="5">
    <location>
        <begin position="1"/>
        <end position="23"/>
    </location>
</feature>
<gene>
    <name evidence="8" type="ORF">GCM10009846_18630</name>
</gene>
<feature type="compositionally biased region" description="Low complexity" evidence="5">
    <location>
        <begin position="107"/>
        <end position="116"/>
    </location>
</feature>
<comment type="similarity">
    <text evidence="1">Belongs to the peptidase C40 family.</text>
</comment>
<dbReference type="Pfam" id="PF00877">
    <property type="entry name" value="NLPC_P60"/>
    <property type="match status" value="1"/>
</dbReference>
<evidence type="ECO:0000256" key="5">
    <source>
        <dbReference type="SAM" id="MobiDB-lite"/>
    </source>
</evidence>
<feature type="region of interest" description="Disordered" evidence="5">
    <location>
        <begin position="107"/>
        <end position="139"/>
    </location>
</feature>
<comment type="caution">
    <text evidence="8">The sequence shown here is derived from an EMBL/GenBank/DDBJ whole genome shotgun (WGS) entry which is preliminary data.</text>
</comment>
<dbReference type="PROSITE" id="PS51935">
    <property type="entry name" value="NLPC_P60"/>
    <property type="match status" value="1"/>
</dbReference>
<organism evidence="8 9">
    <name type="scientific">Agrococcus versicolor</name>
    <dbReference type="NCBI Taxonomy" id="501482"/>
    <lineage>
        <taxon>Bacteria</taxon>
        <taxon>Bacillati</taxon>
        <taxon>Actinomycetota</taxon>
        <taxon>Actinomycetes</taxon>
        <taxon>Micrococcales</taxon>
        <taxon>Microbacteriaceae</taxon>
        <taxon>Agrococcus</taxon>
    </lineage>
</organism>
<keyword evidence="9" id="KW-1185">Reference proteome</keyword>
<proteinExistence type="inferred from homology"/>
<keyword evidence="2" id="KW-0645">Protease</keyword>
<feature type="domain" description="NlpC/P60" evidence="7">
    <location>
        <begin position="135"/>
        <end position="262"/>
    </location>
</feature>
<feature type="compositionally biased region" description="Low complexity" evidence="5">
    <location>
        <begin position="124"/>
        <end position="139"/>
    </location>
</feature>
<feature type="transmembrane region" description="Helical" evidence="6">
    <location>
        <begin position="31"/>
        <end position="50"/>
    </location>
</feature>
<sequence>MTRSTELAETVGMTDESPKATTSRATHLRRIGVAGVAIALVMPLALPAFAGQGETPEPGFAATAADTQSITATSTAGSPEQEAQRQDLYATTPSELQQLQADLQAQLDAEQAAAEEAAAEEEAAQQAAAQQSGTTTSGSSAAAAASSSAASVGVGGGSVASAALAQVGEIQSCTQLVADSLAAVGIPYTGMGNLFNLGPTIPASAATPGDIIYYSNGGFGSAHVAVYIGGGQAVHGGWNGNQTVVAGASIPGASAPVFIDIG</sequence>
<evidence type="ECO:0000256" key="2">
    <source>
        <dbReference type="ARBA" id="ARBA00022670"/>
    </source>
</evidence>
<keyword evidence="4" id="KW-0788">Thiol protease</keyword>
<dbReference type="RefSeq" id="WP_344342914.1">
    <property type="nucleotide sequence ID" value="NZ_BAAAQT010000006.1"/>
</dbReference>
<keyword evidence="6" id="KW-0472">Membrane</keyword>
<evidence type="ECO:0000256" key="4">
    <source>
        <dbReference type="ARBA" id="ARBA00022807"/>
    </source>
</evidence>
<evidence type="ECO:0000313" key="8">
    <source>
        <dbReference type="EMBL" id="GAA2174078.1"/>
    </source>
</evidence>
<evidence type="ECO:0000256" key="6">
    <source>
        <dbReference type="SAM" id="Phobius"/>
    </source>
</evidence>
<evidence type="ECO:0000256" key="1">
    <source>
        <dbReference type="ARBA" id="ARBA00007074"/>
    </source>
</evidence>
<evidence type="ECO:0000256" key="3">
    <source>
        <dbReference type="ARBA" id="ARBA00022801"/>
    </source>
</evidence>
<keyword evidence="6" id="KW-0812">Transmembrane</keyword>
<evidence type="ECO:0000259" key="7">
    <source>
        <dbReference type="PROSITE" id="PS51935"/>
    </source>
</evidence>
<name>A0ABP5MLP4_9MICO</name>
<dbReference type="InterPro" id="IPR038765">
    <property type="entry name" value="Papain-like_cys_pep_sf"/>
</dbReference>
<dbReference type="EMBL" id="BAAAQT010000006">
    <property type="protein sequence ID" value="GAA2174078.1"/>
    <property type="molecule type" value="Genomic_DNA"/>
</dbReference>
<keyword evidence="3" id="KW-0378">Hydrolase</keyword>
<dbReference type="SUPFAM" id="SSF54001">
    <property type="entry name" value="Cysteine proteinases"/>
    <property type="match status" value="1"/>
</dbReference>
<dbReference type="Proteomes" id="UP001501599">
    <property type="component" value="Unassembled WGS sequence"/>
</dbReference>
<protein>
    <recommendedName>
        <fullName evidence="7">NlpC/P60 domain-containing protein</fullName>
    </recommendedName>
</protein>
<evidence type="ECO:0000313" key="9">
    <source>
        <dbReference type="Proteomes" id="UP001501599"/>
    </source>
</evidence>
<dbReference type="InterPro" id="IPR000064">
    <property type="entry name" value="NLP_P60_dom"/>
</dbReference>